<dbReference type="EMBL" id="CAJGYO010000004">
    <property type="protein sequence ID" value="CAD6226114.1"/>
    <property type="molecule type" value="Genomic_DNA"/>
</dbReference>
<organism evidence="3 4">
    <name type="scientific">Miscanthus lutarioriparius</name>
    <dbReference type="NCBI Taxonomy" id="422564"/>
    <lineage>
        <taxon>Eukaryota</taxon>
        <taxon>Viridiplantae</taxon>
        <taxon>Streptophyta</taxon>
        <taxon>Embryophyta</taxon>
        <taxon>Tracheophyta</taxon>
        <taxon>Spermatophyta</taxon>
        <taxon>Magnoliopsida</taxon>
        <taxon>Liliopsida</taxon>
        <taxon>Poales</taxon>
        <taxon>Poaceae</taxon>
        <taxon>PACMAD clade</taxon>
        <taxon>Panicoideae</taxon>
        <taxon>Andropogonodae</taxon>
        <taxon>Andropogoneae</taxon>
        <taxon>Saccharinae</taxon>
        <taxon>Miscanthus</taxon>
    </lineage>
</organism>
<evidence type="ECO:0000259" key="2">
    <source>
        <dbReference type="Pfam" id="PF15072"/>
    </source>
</evidence>
<dbReference type="InterPro" id="IPR058570">
    <property type="entry name" value="HROB_OB"/>
</dbReference>
<sequence>MAQVRGPPAAAAANVAAVKEGTAAWEDALDLDDSDIRFDPQPQQDKPPHPSHHPSHRIPEPAAAAVQDTVLPRSTTRPPLSSVRGDARATDADFLRPPWLCALKFLGKDRAWERPGIRAIMDDEDLLRAPVVAGVVTSCKPNGLGDLFLILKDPTDSIGASVHKKVLLEENNGHDISIGCAVVFSKVAIFRPSRKLCYLNVTKGKVIKVFSKDCAAPAKQVISSSTTERSQGGDYTSNIMMKIFGREDMMPSNNEMTVTEVSHEHHATPDSSNSASTWDIHGGFSVGSNQEGKLLVGDTHNKHTSSSSTDEHPQQNLSIPNTTGCFSTPKENVNTSSGSLLKRKRAVSEWTEEQLSELFADY</sequence>
<dbReference type="Pfam" id="PF15072">
    <property type="entry name" value="HROB"/>
    <property type="match status" value="1"/>
</dbReference>
<feature type="region of interest" description="Disordered" evidence="1">
    <location>
        <begin position="29"/>
        <end position="87"/>
    </location>
</feature>
<gene>
    <name evidence="3" type="ORF">NCGR_LOCUS17986</name>
</gene>
<evidence type="ECO:0000313" key="3">
    <source>
        <dbReference type="EMBL" id="CAD6226114.1"/>
    </source>
</evidence>
<feature type="domain" description="Homologous recombination OB-fold protein OB-fold" evidence="2">
    <location>
        <begin position="128"/>
        <end position="213"/>
    </location>
</feature>
<feature type="region of interest" description="Disordered" evidence="1">
    <location>
        <begin position="291"/>
        <end position="346"/>
    </location>
</feature>
<keyword evidence="4" id="KW-1185">Reference proteome</keyword>
<name>A0A811NLY3_9POAL</name>
<dbReference type="PANTHER" id="PTHR14523:SF1">
    <property type="entry name" value="HOMOLOGOUS RECOMBINATION OB-FOLD PROTEIN"/>
    <property type="match status" value="1"/>
</dbReference>
<comment type="caution">
    <text evidence="3">The sequence shown here is derived from an EMBL/GenBank/DDBJ whole genome shotgun (WGS) entry which is preliminary data.</text>
</comment>
<dbReference type="AlphaFoldDB" id="A0A811NLY3"/>
<dbReference type="PANTHER" id="PTHR14523">
    <property type="entry name" value="UNCHARACTERIZED PROTEIN C17ORF53 HOMOLOG"/>
    <property type="match status" value="1"/>
</dbReference>
<dbReference type="OrthoDB" id="550780at2759"/>
<dbReference type="GO" id="GO:0000725">
    <property type="term" value="P:recombinational repair"/>
    <property type="evidence" value="ECO:0007669"/>
    <property type="project" value="InterPro"/>
</dbReference>
<dbReference type="Proteomes" id="UP000604825">
    <property type="component" value="Unassembled WGS sequence"/>
</dbReference>
<proteinExistence type="predicted"/>
<accession>A0A811NLY3</accession>
<protein>
    <recommendedName>
        <fullName evidence="2">Homologous recombination OB-fold protein OB-fold domain-containing protein</fullName>
    </recommendedName>
</protein>
<dbReference type="InterPro" id="IPR028045">
    <property type="entry name" value="HROB"/>
</dbReference>
<feature type="compositionally biased region" description="Polar residues" evidence="1">
    <location>
        <begin position="304"/>
        <end position="339"/>
    </location>
</feature>
<reference evidence="3" key="1">
    <citation type="submission" date="2020-10" db="EMBL/GenBank/DDBJ databases">
        <authorList>
            <person name="Han B."/>
            <person name="Lu T."/>
            <person name="Zhao Q."/>
            <person name="Huang X."/>
            <person name="Zhao Y."/>
        </authorList>
    </citation>
    <scope>NUCLEOTIDE SEQUENCE</scope>
</reference>
<evidence type="ECO:0000313" key="4">
    <source>
        <dbReference type="Proteomes" id="UP000604825"/>
    </source>
</evidence>
<evidence type="ECO:0000256" key="1">
    <source>
        <dbReference type="SAM" id="MobiDB-lite"/>
    </source>
</evidence>